<evidence type="ECO:0000256" key="3">
    <source>
        <dbReference type="ARBA" id="ARBA00022729"/>
    </source>
</evidence>
<dbReference type="Proteomes" id="UP001652623">
    <property type="component" value="Chromosome 9"/>
</dbReference>
<sequence length="288" mass="31674">MVNLDLGDNRFTGKLPAWIGECMHNLMILYLWSNSFSGNIPHQFCGLSKLHIMNLSHNRLTGHIPHCIGNLSGLKSKGIDEITYQGKLKVVAKGRVLLYDSTLYLFNSIDLSNNNLSGRYTNGTNRTHKTWYFNLSTNHLTGQIPSSDGNLEWIETLDISMNHISSPIPFSMTSLTFLNHLNLSYNNLSGKIPTTNQFLTLDDPSIYQGNVGLCGRPLLTECPNHSGQSKPGGDEDDGDGDGDGGDKFEKLGLIINIVIVFFVGFWGVCGTLSSRGLGELHISALLTE</sequence>
<keyword evidence="2 9" id="KW-0812">Transmembrane</keyword>
<evidence type="ECO:0000256" key="2">
    <source>
        <dbReference type="ARBA" id="ARBA00022692"/>
    </source>
</evidence>
<dbReference type="PANTHER" id="PTHR48063">
    <property type="entry name" value="LRR RECEPTOR-LIKE KINASE"/>
    <property type="match status" value="1"/>
</dbReference>
<dbReference type="Gene3D" id="3.80.10.10">
    <property type="entry name" value="Ribonuclease Inhibitor"/>
    <property type="match status" value="1"/>
</dbReference>
<feature type="region of interest" description="Disordered" evidence="8">
    <location>
        <begin position="223"/>
        <end position="243"/>
    </location>
</feature>
<dbReference type="GeneID" id="125424263"/>
<evidence type="ECO:0000256" key="8">
    <source>
        <dbReference type="SAM" id="MobiDB-lite"/>
    </source>
</evidence>
<evidence type="ECO:0000256" key="1">
    <source>
        <dbReference type="ARBA" id="ARBA00004479"/>
    </source>
</evidence>
<dbReference type="InterPro" id="IPR046956">
    <property type="entry name" value="RLP23-like"/>
</dbReference>
<evidence type="ECO:0000313" key="10">
    <source>
        <dbReference type="Proteomes" id="UP001652623"/>
    </source>
</evidence>
<keyword evidence="3" id="KW-0732">Signal</keyword>
<feature type="transmembrane region" description="Helical" evidence="9">
    <location>
        <begin position="251"/>
        <end position="272"/>
    </location>
</feature>
<evidence type="ECO:0000256" key="4">
    <source>
        <dbReference type="ARBA" id="ARBA00022989"/>
    </source>
</evidence>
<dbReference type="Pfam" id="PF13855">
    <property type="entry name" value="LRR_8"/>
    <property type="match status" value="1"/>
</dbReference>
<keyword evidence="10" id="KW-1185">Reference proteome</keyword>
<dbReference type="PANTHER" id="PTHR48063:SF81">
    <property type="entry name" value="LEUCINE-RICH REPEAT-CONTAINING N-TERMINAL PLANT-TYPE DOMAIN-CONTAINING PROTEIN"/>
    <property type="match status" value="1"/>
</dbReference>
<evidence type="ECO:0000313" key="11">
    <source>
        <dbReference type="RefSeq" id="XP_060667276.1"/>
    </source>
</evidence>
<organism evidence="10 11">
    <name type="scientific">Ziziphus jujuba</name>
    <name type="common">Chinese jujube</name>
    <name type="synonym">Ziziphus sativa</name>
    <dbReference type="NCBI Taxonomy" id="326968"/>
    <lineage>
        <taxon>Eukaryota</taxon>
        <taxon>Viridiplantae</taxon>
        <taxon>Streptophyta</taxon>
        <taxon>Embryophyta</taxon>
        <taxon>Tracheophyta</taxon>
        <taxon>Spermatophyta</taxon>
        <taxon>Magnoliopsida</taxon>
        <taxon>eudicotyledons</taxon>
        <taxon>Gunneridae</taxon>
        <taxon>Pentapetalae</taxon>
        <taxon>rosids</taxon>
        <taxon>fabids</taxon>
        <taxon>Rosales</taxon>
        <taxon>Rhamnaceae</taxon>
        <taxon>Paliureae</taxon>
        <taxon>Ziziphus</taxon>
    </lineage>
</organism>
<comment type="subcellular location">
    <subcellularLocation>
        <location evidence="1">Membrane</location>
        <topology evidence="1">Single-pass type I membrane protein</topology>
    </subcellularLocation>
</comment>
<proteinExistence type="predicted"/>
<keyword evidence="5 9" id="KW-0472">Membrane</keyword>
<name>A0ABM3ZS17_ZIZJJ</name>
<evidence type="ECO:0000256" key="5">
    <source>
        <dbReference type="ARBA" id="ARBA00023136"/>
    </source>
</evidence>
<keyword evidence="7" id="KW-0325">Glycoprotein</keyword>
<evidence type="ECO:0000256" key="7">
    <source>
        <dbReference type="ARBA" id="ARBA00023180"/>
    </source>
</evidence>
<dbReference type="RefSeq" id="XP_060667276.1">
    <property type="nucleotide sequence ID" value="XM_060811293.1"/>
</dbReference>
<keyword evidence="4 9" id="KW-1133">Transmembrane helix</keyword>
<keyword evidence="6" id="KW-0675">Receptor</keyword>
<dbReference type="InterPro" id="IPR032675">
    <property type="entry name" value="LRR_dom_sf"/>
</dbReference>
<dbReference type="Pfam" id="PF00560">
    <property type="entry name" value="LRR_1"/>
    <property type="match status" value="2"/>
</dbReference>
<reference evidence="11" key="1">
    <citation type="submission" date="2025-08" db="UniProtKB">
        <authorList>
            <consortium name="RefSeq"/>
        </authorList>
    </citation>
    <scope>IDENTIFICATION</scope>
    <source>
        <tissue evidence="11">Seedling</tissue>
    </source>
</reference>
<evidence type="ECO:0000256" key="9">
    <source>
        <dbReference type="SAM" id="Phobius"/>
    </source>
</evidence>
<dbReference type="SUPFAM" id="SSF52058">
    <property type="entry name" value="L domain-like"/>
    <property type="match status" value="1"/>
</dbReference>
<gene>
    <name evidence="11" type="primary">LOC125424263</name>
</gene>
<protein>
    <submittedName>
        <fullName evidence="11">Receptor-like protein EIX2</fullName>
    </submittedName>
</protein>
<feature type="compositionally biased region" description="Acidic residues" evidence="8">
    <location>
        <begin position="234"/>
        <end position="243"/>
    </location>
</feature>
<accession>A0ABM3ZS17</accession>
<dbReference type="InterPro" id="IPR001611">
    <property type="entry name" value="Leu-rich_rpt"/>
</dbReference>
<evidence type="ECO:0000256" key="6">
    <source>
        <dbReference type="ARBA" id="ARBA00023170"/>
    </source>
</evidence>